<dbReference type="AlphaFoldDB" id="A0AAD8FCR9"/>
<evidence type="ECO:0000313" key="2">
    <source>
        <dbReference type="Proteomes" id="UP001233172"/>
    </source>
</evidence>
<dbReference type="Proteomes" id="UP001233172">
    <property type="component" value="Unassembled WGS sequence"/>
</dbReference>
<evidence type="ECO:0000313" key="1">
    <source>
        <dbReference type="EMBL" id="KAK0058641.1"/>
    </source>
</evidence>
<organism evidence="1 2">
    <name type="scientific">Biomphalaria pfeifferi</name>
    <name type="common">Bloodfluke planorb</name>
    <name type="synonym">Freshwater snail</name>
    <dbReference type="NCBI Taxonomy" id="112525"/>
    <lineage>
        <taxon>Eukaryota</taxon>
        <taxon>Metazoa</taxon>
        <taxon>Spiralia</taxon>
        <taxon>Lophotrochozoa</taxon>
        <taxon>Mollusca</taxon>
        <taxon>Gastropoda</taxon>
        <taxon>Heterobranchia</taxon>
        <taxon>Euthyneura</taxon>
        <taxon>Panpulmonata</taxon>
        <taxon>Hygrophila</taxon>
        <taxon>Lymnaeoidea</taxon>
        <taxon>Planorbidae</taxon>
        <taxon>Biomphalaria</taxon>
    </lineage>
</organism>
<proteinExistence type="predicted"/>
<comment type="caution">
    <text evidence="1">The sequence shown here is derived from an EMBL/GenBank/DDBJ whole genome shotgun (WGS) entry which is preliminary data.</text>
</comment>
<dbReference type="EMBL" id="JASAOG010000047">
    <property type="protein sequence ID" value="KAK0058641.1"/>
    <property type="molecule type" value="Genomic_DNA"/>
</dbReference>
<protein>
    <submittedName>
        <fullName evidence="1">Uncharacterized protein</fullName>
    </submittedName>
</protein>
<reference evidence="1" key="2">
    <citation type="submission" date="2023-04" db="EMBL/GenBank/DDBJ databases">
        <authorList>
            <person name="Bu L."/>
            <person name="Lu L."/>
            <person name="Laidemitt M.R."/>
            <person name="Zhang S.M."/>
            <person name="Mutuku M."/>
            <person name="Mkoji G."/>
            <person name="Steinauer M."/>
            <person name="Loker E.S."/>
        </authorList>
    </citation>
    <scope>NUCLEOTIDE SEQUENCE</scope>
    <source>
        <strain evidence="1">KasaAsao</strain>
        <tissue evidence="1">Whole Snail</tissue>
    </source>
</reference>
<sequence>MDAAEDYNILIQFALGEFDVNSVDRDGNSLLYKILVLHNHKAIHVPDAKALLENGATFDRFSIKNISVFLMKLVCADEFDLFPLSLPRLSPDNVIFYRTTD</sequence>
<accession>A0AAD8FCR9</accession>
<reference evidence="1" key="1">
    <citation type="journal article" date="2023" name="PLoS Negl. Trop. Dis.">
        <title>A genome sequence for Biomphalaria pfeifferi, the major vector snail for the human-infecting parasite Schistosoma mansoni.</title>
        <authorList>
            <person name="Bu L."/>
            <person name="Lu L."/>
            <person name="Laidemitt M.R."/>
            <person name="Zhang S.M."/>
            <person name="Mutuku M."/>
            <person name="Mkoji G."/>
            <person name="Steinauer M."/>
            <person name="Loker E.S."/>
        </authorList>
    </citation>
    <scope>NUCLEOTIDE SEQUENCE</scope>
    <source>
        <strain evidence="1">KasaAsao</strain>
    </source>
</reference>
<name>A0AAD8FCR9_BIOPF</name>
<gene>
    <name evidence="1" type="ORF">Bpfe_011946</name>
</gene>
<keyword evidence="2" id="KW-1185">Reference proteome</keyword>